<reference evidence="11 12" key="1">
    <citation type="submission" date="2024-01" db="EMBL/GenBank/DDBJ databases">
        <title>Uliginosibacterium soil sp. nov.</title>
        <authorList>
            <person name="Lv Y."/>
        </authorList>
    </citation>
    <scope>NUCLEOTIDE SEQUENCE [LARGE SCALE GENOMIC DNA]</scope>
    <source>
        <strain evidence="11 12">H3</strain>
    </source>
</reference>
<evidence type="ECO:0000256" key="6">
    <source>
        <dbReference type="ARBA" id="ARBA00022525"/>
    </source>
</evidence>
<organism evidence="11 12">
    <name type="scientific">Uliginosibacterium silvisoli</name>
    <dbReference type="NCBI Taxonomy" id="3114758"/>
    <lineage>
        <taxon>Bacteria</taxon>
        <taxon>Pseudomonadati</taxon>
        <taxon>Pseudomonadota</taxon>
        <taxon>Betaproteobacteria</taxon>
        <taxon>Rhodocyclales</taxon>
        <taxon>Zoogloeaceae</taxon>
        <taxon>Uliginosibacterium</taxon>
    </lineage>
</organism>
<dbReference type="InterPro" id="IPR012334">
    <property type="entry name" value="Pectin_lyas_fold"/>
</dbReference>
<evidence type="ECO:0000256" key="5">
    <source>
        <dbReference type="ARBA" id="ARBA00012272"/>
    </source>
</evidence>
<dbReference type="EC" id="4.2.2.2" evidence="5 10"/>
<gene>
    <name evidence="11" type="ORF">VVD49_14290</name>
</gene>
<keyword evidence="9 10" id="KW-0456">Lyase</keyword>
<keyword evidence="8 10" id="KW-0106">Calcium</keyword>
<evidence type="ECO:0000256" key="8">
    <source>
        <dbReference type="ARBA" id="ARBA00022837"/>
    </source>
</evidence>
<evidence type="ECO:0000256" key="4">
    <source>
        <dbReference type="ARBA" id="ARBA00006463"/>
    </source>
</evidence>
<keyword evidence="7 10" id="KW-0732">Signal</keyword>
<dbReference type="InterPro" id="IPR004898">
    <property type="entry name" value="Pectate_lyase_PlyH/PlyE-like"/>
</dbReference>
<dbReference type="InterPro" id="IPR011050">
    <property type="entry name" value="Pectin_lyase_fold/virulence"/>
</dbReference>
<feature type="chain" id="PRO_5045009999" description="Pectate lyase" evidence="10">
    <location>
        <begin position="21"/>
        <end position="367"/>
    </location>
</feature>
<evidence type="ECO:0000256" key="2">
    <source>
        <dbReference type="ARBA" id="ARBA00001913"/>
    </source>
</evidence>
<evidence type="ECO:0000256" key="3">
    <source>
        <dbReference type="ARBA" id="ARBA00004613"/>
    </source>
</evidence>
<evidence type="ECO:0000256" key="10">
    <source>
        <dbReference type="RuleBase" id="RU367009"/>
    </source>
</evidence>
<comment type="caution">
    <text evidence="11">The sequence shown here is derived from an EMBL/GenBank/DDBJ whole genome shotgun (WGS) entry which is preliminary data.</text>
</comment>
<evidence type="ECO:0000313" key="11">
    <source>
        <dbReference type="EMBL" id="MEC5386900.1"/>
    </source>
</evidence>
<evidence type="ECO:0000256" key="9">
    <source>
        <dbReference type="ARBA" id="ARBA00023239"/>
    </source>
</evidence>
<dbReference type="EMBL" id="JAYXHS010000002">
    <property type="protein sequence ID" value="MEC5386900.1"/>
    <property type="molecule type" value="Genomic_DNA"/>
</dbReference>
<evidence type="ECO:0000256" key="7">
    <source>
        <dbReference type="ARBA" id="ARBA00022729"/>
    </source>
</evidence>
<dbReference type="Proteomes" id="UP001331561">
    <property type="component" value="Unassembled WGS sequence"/>
</dbReference>
<dbReference type="RefSeq" id="WP_327599856.1">
    <property type="nucleotide sequence ID" value="NZ_JAYXHS010000002.1"/>
</dbReference>
<accession>A0ABU6K6N3</accession>
<comment type="function">
    <text evidence="10">Catalyzes the depolymerization of both polygalacturonate and pectins of methyl esterification degree from 22 to 89%, with an endo mode of action. In contrast to the majority of pectate lyases, displays high activity on highly methylated pectins.</text>
</comment>
<dbReference type="GO" id="GO:0030570">
    <property type="term" value="F:pectate lyase activity"/>
    <property type="evidence" value="ECO:0007669"/>
    <property type="project" value="UniProtKB-EC"/>
</dbReference>
<name>A0ABU6K6N3_9RHOO</name>
<proteinExistence type="inferred from homology"/>
<keyword evidence="6 10" id="KW-0964">Secreted</keyword>
<dbReference type="SUPFAM" id="SSF51126">
    <property type="entry name" value="Pectin lyase-like"/>
    <property type="match status" value="1"/>
</dbReference>
<comment type="subcellular location">
    <subcellularLocation>
        <location evidence="3 10">Secreted</location>
    </subcellularLocation>
</comment>
<dbReference type="Pfam" id="PF03211">
    <property type="entry name" value="Pectate_lyase"/>
    <property type="match status" value="1"/>
</dbReference>
<dbReference type="PANTHER" id="PTHR33407">
    <property type="entry name" value="PECTATE LYASE F-RELATED"/>
    <property type="match status" value="1"/>
</dbReference>
<feature type="signal peptide" evidence="10">
    <location>
        <begin position="1"/>
        <end position="20"/>
    </location>
</feature>
<comment type="catalytic activity">
    <reaction evidence="1 10">
        <text>Eliminative cleavage of (1-&gt;4)-alpha-D-galacturonan to give oligosaccharides with 4-deoxy-alpha-D-galact-4-enuronosyl groups at their non-reducing ends.</text>
        <dbReference type="EC" id="4.2.2.2"/>
    </reaction>
</comment>
<comment type="similarity">
    <text evidence="4 10">Belongs to the polysaccharide lyase 3 family.</text>
</comment>
<dbReference type="PANTHER" id="PTHR33407:SF9">
    <property type="entry name" value="PECTATE LYASE F-RELATED"/>
    <property type="match status" value="1"/>
</dbReference>
<sequence length="367" mass="36791">MIRKLLAGAAVCLISVGAHAAADAPSGYTKCAQPGATCSFSGTRQVAMGKSGVFGYGTFTSSVACSLSNFPSAPSNSVWCSYAGTTTSSSSSVAASSSSKSSSSVASSVASSSSSSKSSSVASSSVASSSSSTSASNACVGGAVIANTTVDCGGKTIGTSCTGDGEGQQPVFTLNNATLKNVRLAAGKAGDGIHCVGGNCRLENVVWEDVCEDAASNLSEGGTLTISGGSATNAKDKVFQHNSKNSTTIIENFTVNTEMGKLWRSCGDCTNNGGPRTAKISNVTINAKVGDTVAGGNRNYGDKITIRGLRVLGYKPPKATSSNPNQSSPKICVEYTGVTDHNGSSKSLGQVWNGAVCDVSQSDVTAF</sequence>
<evidence type="ECO:0000313" key="12">
    <source>
        <dbReference type="Proteomes" id="UP001331561"/>
    </source>
</evidence>
<protein>
    <recommendedName>
        <fullName evidence="5 10">Pectate lyase</fullName>
        <ecNumber evidence="5 10">4.2.2.2</ecNumber>
    </recommendedName>
</protein>
<evidence type="ECO:0000256" key="1">
    <source>
        <dbReference type="ARBA" id="ARBA00000695"/>
    </source>
</evidence>
<dbReference type="Gene3D" id="2.160.20.10">
    <property type="entry name" value="Single-stranded right-handed beta-helix, Pectin lyase-like"/>
    <property type="match status" value="1"/>
</dbReference>
<keyword evidence="12" id="KW-1185">Reference proteome</keyword>
<comment type="cofactor">
    <cofactor evidence="2 10">
        <name>Ca(2+)</name>
        <dbReference type="ChEBI" id="CHEBI:29108"/>
    </cofactor>
</comment>